<comment type="caution">
    <text evidence="1">The sequence shown here is derived from an EMBL/GenBank/DDBJ whole genome shotgun (WGS) entry which is preliminary data.</text>
</comment>
<gene>
    <name evidence="1" type="ORF">NUW58_g10269</name>
</gene>
<accession>A0ACC1MPR5</accession>
<protein>
    <submittedName>
        <fullName evidence="1">Uncharacterized protein</fullName>
    </submittedName>
</protein>
<keyword evidence="2" id="KW-1185">Reference proteome</keyword>
<dbReference type="EMBL" id="JAPDGR010004400">
    <property type="protein sequence ID" value="KAJ2968208.1"/>
    <property type="molecule type" value="Genomic_DNA"/>
</dbReference>
<organism evidence="1 2">
    <name type="scientific">Xylaria curta</name>
    <dbReference type="NCBI Taxonomy" id="42375"/>
    <lineage>
        <taxon>Eukaryota</taxon>
        <taxon>Fungi</taxon>
        <taxon>Dikarya</taxon>
        <taxon>Ascomycota</taxon>
        <taxon>Pezizomycotina</taxon>
        <taxon>Sordariomycetes</taxon>
        <taxon>Xylariomycetidae</taxon>
        <taxon>Xylariales</taxon>
        <taxon>Xylariaceae</taxon>
        <taxon>Xylaria</taxon>
    </lineage>
</organism>
<proteinExistence type="predicted"/>
<evidence type="ECO:0000313" key="1">
    <source>
        <dbReference type="EMBL" id="KAJ2968208.1"/>
    </source>
</evidence>
<evidence type="ECO:0000313" key="2">
    <source>
        <dbReference type="Proteomes" id="UP001143856"/>
    </source>
</evidence>
<sequence length="122" mass="13667">MQRAQSNIGFGRMYDWCFEFREDSIERRKTGHDRGAVGVACKEHGRGNEESKMEKGNGDQIDNRVIKAASQRGVRMSDGSRLETNGRGQDDGKRQNRPPKPVRAHGSFRRSGRETAATETSA</sequence>
<reference evidence="1" key="1">
    <citation type="submission" date="2022-10" db="EMBL/GenBank/DDBJ databases">
        <title>Genome Sequence of Xylaria curta.</title>
        <authorList>
            <person name="Buettner E."/>
        </authorList>
    </citation>
    <scope>NUCLEOTIDE SEQUENCE</scope>
    <source>
        <strain evidence="1">Babe10</strain>
    </source>
</reference>
<dbReference type="Proteomes" id="UP001143856">
    <property type="component" value="Unassembled WGS sequence"/>
</dbReference>
<name>A0ACC1MPR5_9PEZI</name>